<feature type="compositionally biased region" description="Basic and acidic residues" evidence="5">
    <location>
        <begin position="937"/>
        <end position="948"/>
    </location>
</feature>
<dbReference type="PANTHER" id="PTHR10629">
    <property type="entry name" value="CYTOSINE-SPECIFIC METHYLTRANSFERASE"/>
    <property type="match status" value="1"/>
</dbReference>
<feature type="compositionally biased region" description="Pro residues" evidence="5">
    <location>
        <begin position="22"/>
        <end position="31"/>
    </location>
</feature>
<feature type="region of interest" description="Disordered" evidence="5">
    <location>
        <begin position="937"/>
        <end position="972"/>
    </location>
</feature>
<dbReference type="InterPro" id="IPR029063">
    <property type="entry name" value="SAM-dependent_MTases_sf"/>
</dbReference>
<organism evidence="6 7">
    <name type="scientific">Astrephomene gubernaculifera</name>
    <dbReference type="NCBI Taxonomy" id="47775"/>
    <lineage>
        <taxon>Eukaryota</taxon>
        <taxon>Viridiplantae</taxon>
        <taxon>Chlorophyta</taxon>
        <taxon>core chlorophytes</taxon>
        <taxon>Chlorophyceae</taxon>
        <taxon>CS clade</taxon>
        <taxon>Chlamydomonadales</taxon>
        <taxon>Astrephomenaceae</taxon>
        <taxon>Astrephomene</taxon>
    </lineage>
</organism>
<feature type="region of interest" description="Disordered" evidence="5">
    <location>
        <begin position="590"/>
        <end position="625"/>
    </location>
</feature>
<dbReference type="InterPro" id="IPR050390">
    <property type="entry name" value="C5-Methyltransferase"/>
</dbReference>
<feature type="region of interest" description="Disordered" evidence="5">
    <location>
        <begin position="805"/>
        <end position="850"/>
    </location>
</feature>
<evidence type="ECO:0000256" key="3">
    <source>
        <dbReference type="ARBA" id="ARBA00022679"/>
    </source>
</evidence>
<sequence length="1064" mass="109242">ASCSRCTAVSATLRPASSHPAASPPPPPPIPGSAVPVALVPPPGSSSGGSGSSTRGRDRAASEQSPPSPQHQQQSQQRCHAPRPPPTPLPPLLPPPQKQQQPPPQPSVPRQRSPRLLPPELRYPGDIRPEDGPHLRSEVRMVPFLTPRGTPPPAAAGARGDNPKLRYRGEDGRAKKVLHIFCGMGGLCMASGREPSGAGGGGGGGGEGEGEGGGSGGDRVGTGPAVADGPELVDAWAVDLDDSAALTMCANNRGTVTYRCRVDEFHQLVLRYNLLCDLLELPRSNPRTSNRSPAEDPAADPQVVTPVAVPSDMGTCTSGCGGTAVAAADGGNDGGGSGSGSGGGIINVAAMRLGCRGKYDKSKRNLRRFEKRQLRRPLNCKTCWLEVLVEGDGGAEWSQLEQRWRRKERRPAAGSPGGNEAGGGDATPSGPAAVPAPPLWLPVCVLLEGPHAHPAHRQQLYDFLAVVQEEELLPRRGDVFMVTMGPPCQQLSNSNHHAPRNHIMSDSKNRLAVPGLGVVEVQRPPHVLVEQVTAGAWKDGAVWTRTVQGRLSKLGYQNKLAVVAAGDHGAAQDRQRLFIAGADTGRQPMAVPLPTHRHKHRLKHKSLQDCRPTLPEGHPPLLPPSRCGDALAGLSATGNYAMSTLGLASSGTSNGNGSDGNGTSGSGARGGSGGDASGVSGGNDSSDSSMLQHVLASANPPPGTTSREVRLAVAYAFTAISNACLARAVLGLYELEYEYQLRRCCGDVQRRTRGTARDLGEIEAEEAAAAGLTAAAGASEAATAGVVDVGGSDGDADIEVVRNGGAGRRQDAAGREGHAGSAPGARRTGGGDVAGCSTAKDAEQGEAGRRVAHHHALAALGEALSGGKKLGEAATGRIYAQGRGRQKQRQSCTSKKLAASREVGTQLLQAAQKAVEEFTKVYDTFRKALQAELRLARGEDEPQPKPEPEQAAAADPGPSTRGPGSRPECSHNGGSNMPCGVAGDGGGGGSVGCGGGGSGGSGGGRGGGCVFVANHAAVPHSPADVQRIARIPEAGSRNVRLVEDPGALEALLPGGEPVIPPGHM</sequence>
<dbReference type="GO" id="GO:0032259">
    <property type="term" value="P:methylation"/>
    <property type="evidence" value="ECO:0007669"/>
    <property type="project" value="UniProtKB-KW"/>
</dbReference>
<evidence type="ECO:0000256" key="2">
    <source>
        <dbReference type="ARBA" id="ARBA00022603"/>
    </source>
</evidence>
<feature type="compositionally biased region" description="Gly residues" evidence="5">
    <location>
        <begin position="657"/>
        <end position="681"/>
    </location>
</feature>
<dbReference type="InterPro" id="IPR001525">
    <property type="entry name" value="C5_MeTfrase"/>
</dbReference>
<feature type="region of interest" description="Disordered" evidence="5">
    <location>
        <begin position="881"/>
        <end position="900"/>
    </location>
</feature>
<dbReference type="GO" id="GO:0044027">
    <property type="term" value="P:negative regulation of gene expression via chromosomal CpG island methylation"/>
    <property type="evidence" value="ECO:0007669"/>
    <property type="project" value="TreeGrafter"/>
</dbReference>
<dbReference type="AlphaFoldDB" id="A0AAD3HHC5"/>
<dbReference type="EMBL" id="BMAR01000001">
    <property type="protein sequence ID" value="GFR40641.1"/>
    <property type="molecule type" value="Genomic_DNA"/>
</dbReference>
<feature type="compositionally biased region" description="Basic residues" evidence="5">
    <location>
        <begin position="595"/>
        <end position="605"/>
    </location>
</feature>
<evidence type="ECO:0000256" key="1">
    <source>
        <dbReference type="ARBA" id="ARBA00011975"/>
    </source>
</evidence>
<proteinExistence type="predicted"/>
<protein>
    <recommendedName>
        <fullName evidence="1">DNA (cytosine-5-)-methyltransferase</fullName>
        <ecNumber evidence="1">2.1.1.37</ecNumber>
    </recommendedName>
</protein>
<dbReference type="GO" id="GO:0003677">
    <property type="term" value="F:DNA binding"/>
    <property type="evidence" value="ECO:0007669"/>
    <property type="project" value="TreeGrafter"/>
</dbReference>
<feature type="compositionally biased region" description="Basic and acidic residues" evidence="5">
    <location>
        <begin position="808"/>
        <end position="818"/>
    </location>
</feature>
<keyword evidence="3" id="KW-0808">Transferase</keyword>
<dbReference type="Gene3D" id="3.40.50.150">
    <property type="entry name" value="Vaccinia Virus protein VP39"/>
    <property type="match status" value="1"/>
</dbReference>
<feature type="compositionally biased region" description="Gly residues" evidence="5">
    <location>
        <begin position="197"/>
        <end position="220"/>
    </location>
</feature>
<keyword evidence="2" id="KW-0489">Methyltransferase</keyword>
<feature type="region of interest" description="Disordered" evidence="5">
    <location>
        <begin position="195"/>
        <end position="228"/>
    </location>
</feature>
<dbReference type="GO" id="GO:0005634">
    <property type="term" value="C:nucleus"/>
    <property type="evidence" value="ECO:0007669"/>
    <property type="project" value="TreeGrafter"/>
</dbReference>
<feature type="compositionally biased region" description="Low complexity" evidence="5">
    <location>
        <begin position="949"/>
        <end position="967"/>
    </location>
</feature>
<feature type="compositionally biased region" description="Pro residues" evidence="5">
    <location>
        <begin position="82"/>
        <end position="107"/>
    </location>
</feature>
<feature type="compositionally biased region" description="Low complexity" evidence="5">
    <location>
        <begin position="108"/>
        <end position="122"/>
    </location>
</feature>
<keyword evidence="4" id="KW-0949">S-adenosyl-L-methionine</keyword>
<comment type="caution">
    <text evidence="6">The sequence shown here is derived from an EMBL/GenBank/DDBJ whole genome shotgun (WGS) entry which is preliminary data.</text>
</comment>
<name>A0AAD3HHC5_9CHLO</name>
<feature type="compositionally biased region" description="Basic and acidic residues" evidence="5">
    <location>
        <begin position="123"/>
        <end position="139"/>
    </location>
</feature>
<dbReference type="Pfam" id="PF00145">
    <property type="entry name" value="DNA_methylase"/>
    <property type="match status" value="1"/>
</dbReference>
<feature type="compositionally biased region" description="Polar residues" evidence="5">
    <location>
        <begin position="1"/>
        <end position="10"/>
    </location>
</feature>
<dbReference type="Proteomes" id="UP001054857">
    <property type="component" value="Unassembled WGS sequence"/>
</dbReference>
<dbReference type="EC" id="2.1.1.37" evidence="1"/>
<feature type="non-terminal residue" evidence="6">
    <location>
        <position position="1064"/>
    </location>
</feature>
<dbReference type="PANTHER" id="PTHR10629:SF52">
    <property type="entry name" value="DNA (CYTOSINE-5)-METHYLTRANSFERASE 1"/>
    <property type="match status" value="1"/>
</dbReference>
<dbReference type="SUPFAM" id="SSF53335">
    <property type="entry name" value="S-adenosyl-L-methionine-dependent methyltransferases"/>
    <property type="match status" value="1"/>
</dbReference>
<feature type="compositionally biased region" description="Gly residues" evidence="5">
    <location>
        <begin position="415"/>
        <end position="425"/>
    </location>
</feature>
<evidence type="ECO:0000256" key="4">
    <source>
        <dbReference type="ARBA" id="ARBA00022691"/>
    </source>
</evidence>
<feature type="compositionally biased region" description="Basic and acidic residues" evidence="5">
    <location>
        <begin position="840"/>
        <end position="849"/>
    </location>
</feature>
<evidence type="ECO:0000313" key="6">
    <source>
        <dbReference type="EMBL" id="GFR40641.1"/>
    </source>
</evidence>
<keyword evidence="7" id="KW-1185">Reference proteome</keyword>
<gene>
    <name evidence="6" type="ORF">Agub_g1223</name>
</gene>
<evidence type="ECO:0000256" key="5">
    <source>
        <dbReference type="SAM" id="MobiDB-lite"/>
    </source>
</evidence>
<reference evidence="6 7" key="1">
    <citation type="journal article" date="2021" name="Sci. Rep.">
        <title>Genome sequencing of the multicellular alga Astrephomene provides insights into convergent evolution of germ-soma differentiation.</title>
        <authorList>
            <person name="Yamashita S."/>
            <person name="Yamamoto K."/>
            <person name="Matsuzaki R."/>
            <person name="Suzuki S."/>
            <person name="Yamaguchi H."/>
            <person name="Hirooka S."/>
            <person name="Minakuchi Y."/>
            <person name="Miyagishima S."/>
            <person name="Kawachi M."/>
            <person name="Toyoda A."/>
            <person name="Nozaki H."/>
        </authorList>
    </citation>
    <scope>NUCLEOTIDE SEQUENCE [LARGE SCALE GENOMIC DNA]</scope>
    <source>
        <strain evidence="6 7">NIES-4017</strain>
    </source>
</reference>
<evidence type="ECO:0000313" key="7">
    <source>
        <dbReference type="Proteomes" id="UP001054857"/>
    </source>
</evidence>
<feature type="region of interest" description="Disordered" evidence="5">
    <location>
        <begin position="400"/>
        <end position="433"/>
    </location>
</feature>
<feature type="region of interest" description="Disordered" evidence="5">
    <location>
        <begin position="651"/>
        <end position="689"/>
    </location>
</feature>
<dbReference type="GO" id="GO:0003886">
    <property type="term" value="F:DNA (cytosine-5-)-methyltransferase activity"/>
    <property type="evidence" value="ECO:0007669"/>
    <property type="project" value="UniProtKB-EC"/>
</dbReference>
<feature type="region of interest" description="Disordered" evidence="5">
    <location>
        <begin position="1"/>
        <end position="168"/>
    </location>
</feature>
<accession>A0AAD3HHC5</accession>